<dbReference type="Pfam" id="PF12937">
    <property type="entry name" value="F-box-like"/>
    <property type="match status" value="1"/>
</dbReference>
<evidence type="ECO:0000259" key="1">
    <source>
        <dbReference type="PROSITE" id="PS50181"/>
    </source>
</evidence>
<dbReference type="SMART" id="SM00256">
    <property type="entry name" value="FBOX"/>
    <property type="match status" value="1"/>
</dbReference>
<dbReference type="InterPro" id="IPR036047">
    <property type="entry name" value="F-box-like_dom_sf"/>
</dbReference>
<gene>
    <name evidence="2" type="ORF">TWF696_007923</name>
</gene>
<dbReference type="SUPFAM" id="SSF81383">
    <property type="entry name" value="F-box domain"/>
    <property type="match status" value="1"/>
</dbReference>
<evidence type="ECO:0000313" key="3">
    <source>
        <dbReference type="Proteomes" id="UP001375240"/>
    </source>
</evidence>
<dbReference type="Gene3D" id="1.20.1280.50">
    <property type="match status" value="1"/>
</dbReference>
<accession>A0AAV9UQC2</accession>
<name>A0AAV9UQC2_9PEZI</name>
<comment type="caution">
    <text evidence="2">The sequence shown here is derived from an EMBL/GenBank/DDBJ whole genome shotgun (WGS) entry which is preliminary data.</text>
</comment>
<dbReference type="AlphaFoldDB" id="A0AAV9UQC2"/>
<dbReference type="PROSITE" id="PS50181">
    <property type="entry name" value="FBOX"/>
    <property type="match status" value="1"/>
</dbReference>
<dbReference type="InterPro" id="IPR001810">
    <property type="entry name" value="F-box_dom"/>
</dbReference>
<sequence length="621" mass="71719">MLRWRPPPRHRRRADRDTMTLTDFPSELIVEVFSHLDVYSDVRRLCLVCRRFRDIGMPMLYRTVILRGHHRDGIHWRELQAFFQIDNPWMKCIQYLGVEAYSCGLPALQDQQKGFSGMIDTVILRFLQNLRKDQLKGMIVCDGMLVGEEVVRYINENQRGIRSFYESDGVRTIYTRMKGNPPMRKHKIGIVSRFLRGRTGLTDIALSKLPGDDIIPFYRVLADNAATVRTLELDLTAFRAQGIMMDMTVQAIKNYGGDVDNPTKLTALRKLAVYKAPVYPDQLASCFASRMVDYSQLTYLKLYHCYGEGLEFWKTFPRYALQLRHFLLVDKRALDVEVVSKMLLSFRGLVDLVLEFPHEPAKVRAGVLNHADTLEKLYWRPVVSMDWPVQDEDGNMVMPGKFLTGAELDFRGFPRLAELGACISETGLPKLKAPPQLRLLYILHTDIWPKDLLCFPTKAEISRISRIVLPDASSAKQIPPFKYLVMGYRKHAREWPLVLELQLPPREPIHCQSVYISDQQYAYREVGDREMVRSHPRLRFPMEMENWAPWDASGFWSAADPGMVCSRGQLDGGLVSLLRQQGLDSLIRCDTYGCRCGERSRQAFGNPYMNAFLDWRMRMGL</sequence>
<dbReference type="Proteomes" id="UP001375240">
    <property type="component" value="Unassembled WGS sequence"/>
</dbReference>
<organism evidence="2 3">
    <name type="scientific">Orbilia brochopaga</name>
    <dbReference type="NCBI Taxonomy" id="3140254"/>
    <lineage>
        <taxon>Eukaryota</taxon>
        <taxon>Fungi</taxon>
        <taxon>Dikarya</taxon>
        <taxon>Ascomycota</taxon>
        <taxon>Pezizomycotina</taxon>
        <taxon>Orbiliomycetes</taxon>
        <taxon>Orbiliales</taxon>
        <taxon>Orbiliaceae</taxon>
        <taxon>Orbilia</taxon>
    </lineage>
</organism>
<feature type="domain" description="F-box" evidence="1">
    <location>
        <begin position="18"/>
        <end position="64"/>
    </location>
</feature>
<keyword evidence="3" id="KW-1185">Reference proteome</keyword>
<evidence type="ECO:0000313" key="2">
    <source>
        <dbReference type="EMBL" id="KAK6344282.1"/>
    </source>
</evidence>
<proteinExistence type="predicted"/>
<reference evidence="2 3" key="1">
    <citation type="submission" date="2019-10" db="EMBL/GenBank/DDBJ databases">
        <authorList>
            <person name="Palmer J.M."/>
        </authorList>
    </citation>
    <scope>NUCLEOTIDE SEQUENCE [LARGE SCALE GENOMIC DNA]</scope>
    <source>
        <strain evidence="2 3">TWF696</strain>
    </source>
</reference>
<protein>
    <recommendedName>
        <fullName evidence="1">F-box domain-containing protein</fullName>
    </recommendedName>
</protein>
<dbReference type="CDD" id="cd09917">
    <property type="entry name" value="F-box_SF"/>
    <property type="match status" value="1"/>
</dbReference>
<dbReference type="EMBL" id="JAVHNQ010000006">
    <property type="protein sequence ID" value="KAK6344282.1"/>
    <property type="molecule type" value="Genomic_DNA"/>
</dbReference>